<dbReference type="InterPro" id="IPR018593">
    <property type="entry name" value="tRNA-endonuc_su_Sen15"/>
</dbReference>
<dbReference type="RefSeq" id="XP_024323263.1">
    <property type="nucleotide sequence ID" value="XM_024468985.1"/>
</dbReference>
<organism evidence="4">
    <name type="scientific">Pseudogymnoascus destructans</name>
    <dbReference type="NCBI Taxonomy" id="655981"/>
    <lineage>
        <taxon>Eukaryota</taxon>
        <taxon>Fungi</taxon>
        <taxon>Dikarya</taxon>
        <taxon>Ascomycota</taxon>
        <taxon>Pezizomycotina</taxon>
        <taxon>Leotiomycetes</taxon>
        <taxon>Thelebolales</taxon>
        <taxon>Thelebolaceae</taxon>
        <taxon>Pseudogymnoascus</taxon>
    </lineage>
</organism>
<feature type="domain" description="tRNA-splicing endonuclease subunit Sen15" evidence="3">
    <location>
        <begin position="41"/>
        <end position="188"/>
    </location>
</feature>
<dbReference type="InterPro" id="IPR042777">
    <property type="entry name" value="Sen15_fungi"/>
</dbReference>
<dbReference type="GO" id="GO:0003676">
    <property type="term" value="F:nucleic acid binding"/>
    <property type="evidence" value="ECO:0007669"/>
    <property type="project" value="InterPro"/>
</dbReference>
<dbReference type="InterPro" id="IPR036167">
    <property type="entry name" value="tRNA_intron_Endo_cat-like_sf"/>
</dbReference>
<protein>
    <recommendedName>
        <fullName evidence="3">tRNA-splicing endonuclease subunit Sen15 domain-containing protein</fullName>
    </recommendedName>
</protein>
<dbReference type="GO" id="GO:0000214">
    <property type="term" value="C:tRNA-intron endonuclease complex"/>
    <property type="evidence" value="ECO:0007669"/>
    <property type="project" value="InterPro"/>
</dbReference>
<dbReference type="InterPro" id="IPR011856">
    <property type="entry name" value="tRNA_endonuc-like_dom_sf"/>
</dbReference>
<dbReference type="FunFam" id="3.40.1350.10:FF:000012">
    <property type="entry name" value="Probable tRNA-splicing endonuclease subunit sen-15"/>
    <property type="match status" value="1"/>
</dbReference>
<dbReference type="Pfam" id="PF09631">
    <property type="entry name" value="Sen15"/>
    <property type="match status" value="1"/>
</dbReference>
<evidence type="ECO:0000256" key="1">
    <source>
        <dbReference type="ARBA" id="ARBA00006091"/>
    </source>
</evidence>
<dbReference type="GO" id="GO:0000379">
    <property type="term" value="P:tRNA-type intron splice site recognition and cleavage"/>
    <property type="evidence" value="ECO:0007669"/>
    <property type="project" value="InterPro"/>
</dbReference>
<dbReference type="Gene3D" id="3.40.1350.10">
    <property type="match status" value="1"/>
</dbReference>
<dbReference type="SUPFAM" id="SSF53032">
    <property type="entry name" value="tRNA-intron endonuclease catalytic domain-like"/>
    <property type="match status" value="1"/>
</dbReference>
<sequence length="188" mass="20719">MATSDNGPPAESAVQALLTAASQQSKTSGIPAHLHQLAATVLYNLQYQHEWTELAIQTTSTITGSTLPRPLVYGIPPARAYVHPDEQAEILKAEHKTGQSIPPSPEPEWVLPTHINEKWSLKKFAEVFDAIETVPPGSTDTLEQDEDEVGAGWRGKNRQKRLLLATLHDDSTVVYYIVHDGIVKPRQN</sequence>
<keyword evidence="2" id="KW-0819">tRNA processing</keyword>
<proteinExistence type="inferred from homology"/>
<reference evidence="4" key="1">
    <citation type="submission" date="2016-03" db="EMBL/GenBank/DDBJ databases">
        <title>Updated assembly of Pseudogymnoascus destructans, the fungus causing white-nose syndrome of bats.</title>
        <authorList>
            <person name="Palmer J.M."/>
            <person name="Drees K.P."/>
            <person name="Foster J.T."/>
            <person name="Lindner D.L."/>
        </authorList>
    </citation>
    <scope>NUCLEOTIDE SEQUENCE [LARGE SCALE GENOMIC DNA]</scope>
    <source>
        <strain evidence="4">20631-21</strain>
    </source>
</reference>
<dbReference type="AlphaFoldDB" id="A0A177A745"/>
<dbReference type="OrthoDB" id="442947at2759"/>
<dbReference type="PANTHER" id="PTHR28518:SF1">
    <property type="entry name" value="TRNA-SPLICING ENDONUCLEASE SUBUNIT SEN15"/>
    <property type="match status" value="1"/>
</dbReference>
<dbReference type="VEuPathDB" id="FungiDB:GMDG_02096"/>
<dbReference type="eggNOG" id="ENOG502SC4F">
    <property type="taxonomic scope" value="Eukaryota"/>
</dbReference>
<gene>
    <name evidence="4" type="ORF">VC83_05363</name>
</gene>
<name>A0A177A745_9PEZI</name>
<evidence type="ECO:0000313" key="4">
    <source>
        <dbReference type="EMBL" id="OAF57977.1"/>
    </source>
</evidence>
<dbReference type="Proteomes" id="UP000077154">
    <property type="component" value="Unassembled WGS sequence"/>
</dbReference>
<evidence type="ECO:0000256" key="2">
    <source>
        <dbReference type="ARBA" id="ARBA00022694"/>
    </source>
</evidence>
<accession>A0A177A745</accession>
<dbReference type="EMBL" id="KV441398">
    <property type="protein sequence ID" value="OAF57977.1"/>
    <property type="molecule type" value="Genomic_DNA"/>
</dbReference>
<dbReference type="GeneID" id="36288429"/>
<dbReference type="GO" id="GO:0000213">
    <property type="term" value="F:tRNA-intron lyase activity"/>
    <property type="evidence" value="ECO:0007669"/>
    <property type="project" value="TreeGrafter"/>
</dbReference>
<evidence type="ECO:0000259" key="3">
    <source>
        <dbReference type="Pfam" id="PF09631"/>
    </source>
</evidence>
<comment type="similarity">
    <text evidence="1">Belongs to the SEN15 family.</text>
</comment>
<dbReference type="PANTHER" id="PTHR28518">
    <property type="entry name" value="TRNA-SPLICING ENDONUCLEASE SUBUNIT SEN15"/>
    <property type="match status" value="1"/>
</dbReference>